<dbReference type="GO" id="GO:0008270">
    <property type="term" value="F:zinc ion binding"/>
    <property type="evidence" value="ECO:0007669"/>
    <property type="project" value="UniProtKB-KW"/>
</dbReference>
<keyword evidence="2" id="KW-0863">Zinc-finger</keyword>
<feature type="region of interest" description="Disordered" evidence="5">
    <location>
        <begin position="26"/>
        <end position="55"/>
    </location>
</feature>
<evidence type="ECO:0000256" key="5">
    <source>
        <dbReference type="SAM" id="MobiDB-lite"/>
    </source>
</evidence>
<dbReference type="Proteomes" id="UP000027931">
    <property type="component" value="Unassembled WGS sequence"/>
</dbReference>
<accession>A0A074M7T4</accession>
<evidence type="ECO:0000313" key="7">
    <source>
        <dbReference type="EMBL" id="KEO82042.1"/>
    </source>
</evidence>
<keyword evidence="8" id="KW-1185">Reference proteome</keyword>
<organism evidence="7 8">
    <name type="scientific">Tumebacillus flagellatus</name>
    <dbReference type="NCBI Taxonomy" id="1157490"/>
    <lineage>
        <taxon>Bacteria</taxon>
        <taxon>Bacillati</taxon>
        <taxon>Bacillota</taxon>
        <taxon>Bacilli</taxon>
        <taxon>Bacillales</taxon>
        <taxon>Alicyclobacillaceae</taxon>
        <taxon>Tumebacillus</taxon>
    </lineage>
</organism>
<dbReference type="InterPro" id="IPR037187">
    <property type="entry name" value="DnaK_N"/>
</dbReference>
<dbReference type="SUPFAM" id="SSF109635">
    <property type="entry name" value="DnaK suppressor protein DksA, alpha-hairpin domain"/>
    <property type="match status" value="1"/>
</dbReference>
<name>A0A074M7T4_9BACL</name>
<dbReference type="InterPro" id="IPR000962">
    <property type="entry name" value="Znf_DskA_TraR"/>
</dbReference>
<dbReference type="eggNOG" id="COG1734">
    <property type="taxonomic scope" value="Bacteria"/>
</dbReference>
<proteinExistence type="predicted"/>
<dbReference type="NCBIfam" id="TIGR02890">
    <property type="entry name" value="bacill_yteA"/>
    <property type="match status" value="1"/>
</dbReference>
<evidence type="ECO:0000313" key="8">
    <source>
        <dbReference type="Proteomes" id="UP000027931"/>
    </source>
</evidence>
<dbReference type="PANTHER" id="PTHR33823">
    <property type="entry name" value="RNA POLYMERASE-BINDING TRANSCRIPTION FACTOR DKSA-RELATED"/>
    <property type="match status" value="1"/>
</dbReference>
<keyword evidence="3" id="KW-0862">Zinc</keyword>
<evidence type="ECO:0000256" key="1">
    <source>
        <dbReference type="ARBA" id="ARBA00022723"/>
    </source>
</evidence>
<evidence type="ECO:0000256" key="3">
    <source>
        <dbReference type="ARBA" id="ARBA00022833"/>
    </source>
</evidence>
<dbReference type="InterPro" id="IPR014240">
    <property type="entry name" value="YteA"/>
</dbReference>
<feature type="domain" description="Zinc finger DksA/TraR C4-type" evidence="6">
    <location>
        <begin position="89"/>
        <end position="122"/>
    </location>
</feature>
<sequence length="239" mass="27040">MTLTNAQLKQLRSQLEEELSDIRDRLDHTDGYGLDDSLETTTDELSNYDNHPGDIGSEVFERGKDLALREHDSIRMAEIDAAMERMEDGTYGVCQHCGTEISFARLQAEPAANYCVDCREEADEREVQANRPVEENFLYPGFGRSDLDNNDEDYNGFDGEDAWQKVAVFGTSTTNEDNPDYTGNEVQHNYIDADERIGYVEDLEGFLIADMHGNPVAPGFVRNEPYRRAFEEAGDSRDV</sequence>
<dbReference type="AlphaFoldDB" id="A0A074M7T4"/>
<comment type="caution">
    <text evidence="7">The sequence shown here is derived from an EMBL/GenBank/DDBJ whole genome shotgun (WGS) entry which is preliminary data.</text>
</comment>
<protein>
    <recommendedName>
        <fullName evidence="6">Zinc finger DksA/TraR C4-type domain-containing protein</fullName>
    </recommendedName>
</protein>
<gene>
    <name evidence="7" type="ORF">EL26_17905</name>
</gene>
<reference evidence="7 8" key="1">
    <citation type="journal article" date="2013" name="Int. J. Syst. Evol. Microbiol.">
        <title>Tumebacillus flagellatus sp. nov., an alpha-amylase/pullulanase-producing bacterium isolated from cassava wastewater.</title>
        <authorList>
            <person name="Wang Q."/>
            <person name="Xie N."/>
            <person name="Qin Y."/>
            <person name="Shen N."/>
            <person name="Zhu J."/>
            <person name="Mi H."/>
            <person name="Huang R."/>
        </authorList>
    </citation>
    <scope>NUCLEOTIDE SEQUENCE [LARGE SCALE GENOMIC DNA]</scope>
    <source>
        <strain evidence="7 8">GST4</strain>
    </source>
</reference>
<dbReference type="SUPFAM" id="SSF57716">
    <property type="entry name" value="Glucocorticoid receptor-like (DNA-binding domain)"/>
    <property type="match status" value="1"/>
</dbReference>
<evidence type="ECO:0000256" key="2">
    <source>
        <dbReference type="ARBA" id="ARBA00022771"/>
    </source>
</evidence>
<keyword evidence="1" id="KW-0479">Metal-binding</keyword>
<dbReference type="OrthoDB" id="9811543at2"/>
<dbReference type="EMBL" id="JMIR01000029">
    <property type="protein sequence ID" value="KEO82042.1"/>
    <property type="molecule type" value="Genomic_DNA"/>
</dbReference>
<dbReference type="Pfam" id="PF01258">
    <property type="entry name" value="zf-dskA_traR"/>
    <property type="match status" value="1"/>
</dbReference>
<dbReference type="PANTHER" id="PTHR33823:SF4">
    <property type="entry name" value="GENERAL STRESS PROTEIN 16O"/>
    <property type="match status" value="1"/>
</dbReference>
<dbReference type="STRING" id="1157490.EL26_17905"/>
<evidence type="ECO:0000259" key="6">
    <source>
        <dbReference type="Pfam" id="PF01258"/>
    </source>
</evidence>
<dbReference type="RefSeq" id="WP_038091607.1">
    <property type="nucleotide sequence ID" value="NZ_JMIR01000029.1"/>
</dbReference>
<dbReference type="PROSITE" id="PS51128">
    <property type="entry name" value="ZF_DKSA_2"/>
    <property type="match status" value="1"/>
</dbReference>
<feature type="zinc finger region" description="dksA C4-type" evidence="4">
    <location>
        <begin position="94"/>
        <end position="118"/>
    </location>
</feature>
<evidence type="ECO:0000256" key="4">
    <source>
        <dbReference type="PROSITE-ProRule" id="PRU00510"/>
    </source>
</evidence>
<dbReference type="Gene3D" id="1.20.120.910">
    <property type="entry name" value="DksA, coiled-coil domain"/>
    <property type="match status" value="1"/>
</dbReference>